<dbReference type="GO" id="GO:0010181">
    <property type="term" value="F:FMN binding"/>
    <property type="evidence" value="ECO:0007669"/>
    <property type="project" value="UniProtKB-UniRule"/>
</dbReference>
<feature type="binding site" evidence="11">
    <location>
        <begin position="3"/>
        <end position="4"/>
    </location>
    <ligand>
        <name>substrate</name>
    </ligand>
</feature>
<dbReference type="GO" id="GO:0070402">
    <property type="term" value="F:NADPH binding"/>
    <property type="evidence" value="ECO:0007669"/>
    <property type="project" value="UniProtKB-UniRule"/>
</dbReference>
<comment type="function">
    <text evidence="11">Involved in the biosynthesis of isoprenoids. Catalyzes the 1,3-allylic rearrangement of the homoallylic substrate isopentenyl (IPP) to its allylic isomer, dimethylallyl diphosphate (DMAPP).</text>
</comment>
<dbReference type="GO" id="GO:0005737">
    <property type="term" value="C:cytoplasm"/>
    <property type="evidence" value="ECO:0007669"/>
    <property type="project" value="UniProtKB-SubCell"/>
</dbReference>
<feature type="binding site" evidence="11">
    <location>
        <position position="89"/>
    </location>
    <ligand>
        <name>FMN</name>
        <dbReference type="ChEBI" id="CHEBI:58210"/>
    </ligand>
</feature>
<proteinExistence type="inferred from homology"/>
<dbReference type="RefSeq" id="WP_010769581.1">
    <property type="nucleotide sequence ID" value="NZ_ASWE01000001.1"/>
</dbReference>
<keyword evidence="5 11" id="KW-0479">Metal-binding</keyword>
<dbReference type="PATRIC" id="fig|1158610.3.peg.2928"/>
<keyword evidence="9 11" id="KW-0413">Isomerase</keyword>
<evidence type="ECO:0000256" key="9">
    <source>
        <dbReference type="ARBA" id="ARBA00023235"/>
    </source>
</evidence>
<comment type="caution">
    <text evidence="13">The sequence shown here is derived from an EMBL/GenBank/DDBJ whole genome shotgun (WGS) entry which is preliminary data.</text>
</comment>
<comment type="cofactor">
    <cofactor evidence="1 11">
        <name>FMN</name>
        <dbReference type="ChEBI" id="CHEBI:58210"/>
    </cofactor>
</comment>
<dbReference type="InterPro" id="IPR013785">
    <property type="entry name" value="Aldolase_TIM"/>
</dbReference>
<dbReference type="Proteomes" id="UP000013785">
    <property type="component" value="Unassembled WGS sequence"/>
</dbReference>
<feature type="binding site" evidence="11">
    <location>
        <position position="118"/>
    </location>
    <ligand>
        <name>FMN</name>
        <dbReference type="ChEBI" id="CHEBI:58210"/>
    </ligand>
</feature>
<evidence type="ECO:0000256" key="6">
    <source>
        <dbReference type="ARBA" id="ARBA00022842"/>
    </source>
</evidence>
<keyword evidence="2 11" id="KW-0963">Cytoplasm</keyword>
<dbReference type="OrthoDB" id="9795032at2"/>
<evidence type="ECO:0000256" key="3">
    <source>
        <dbReference type="ARBA" id="ARBA00022630"/>
    </source>
</evidence>
<organism evidence="13 14">
    <name type="scientific">Enterococcus phoeniculicola ATCC BAA-412</name>
    <dbReference type="NCBI Taxonomy" id="1158610"/>
    <lineage>
        <taxon>Bacteria</taxon>
        <taxon>Bacillati</taxon>
        <taxon>Bacillota</taxon>
        <taxon>Bacilli</taxon>
        <taxon>Lactobacillales</taxon>
        <taxon>Enterococcaceae</taxon>
        <taxon>Enterococcus</taxon>
    </lineage>
</organism>
<evidence type="ECO:0000256" key="1">
    <source>
        <dbReference type="ARBA" id="ARBA00001917"/>
    </source>
</evidence>
<dbReference type="PIRSF" id="PIRSF003314">
    <property type="entry name" value="IPP_isomerase"/>
    <property type="match status" value="1"/>
</dbReference>
<dbReference type="NCBIfam" id="TIGR02151">
    <property type="entry name" value="IPP_isom_2"/>
    <property type="match status" value="1"/>
</dbReference>
<evidence type="ECO:0000256" key="4">
    <source>
        <dbReference type="ARBA" id="ARBA00022643"/>
    </source>
</evidence>
<dbReference type="CDD" id="cd02811">
    <property type="entry name" value="IDI-2_FMN"/>
    <property type="match status" value="1"/>
</dbReference>
<keyword evidence="7 11" id="KW-0521">NADP</keyword>
<dbReference type="PANTHER" id="PTHR43665">
    <property type="entry name" value="ISOPENTENYL-DIPHOSPHATE DELTA-ISOMERASE"/>
    <property type="match status" value="1"/>
</dbReference>
<feature type="binding site" evidence="11">
    <location>
        <begin position="59"/>
        <end position="61"/>
    </location>
    <ligand>
        <name>FMN</name>
        <dbReference type="ChEBI" id="CHEBI:58210"/>
    </ligand>
</feature>
<reference evidence="13 14" key="1">
    <citation type="submission" date="2013-02" db="EMBL/GenBank/DDBJ databases">
        <title>The Genome Sequence of Enterococcus phoeniculicola BAA-412.</title>
        <authorList>
            <consortium name="The Broad Institute Genome Sequencing Platform"/>
            <consortium name="The Broad Institute Genome Sequencing Center for Infectious Disease"/>
            <person name="Earl A.M."/>
            <person name="Gilmore M.S."/>
            <person name="Lebreton F."/>
            <person name="Walker B."/>
            <person name="Young S.K."/>
            <person name="Zeng Q."/>
            <person name="Gargeya S."/>
            <person name="Fitzgerald M."/>
            <person name="Haas B."/>
            <person name="Abouelleil A."/>
            <person name="Alvarado L."/>
            <person name="Arachchi H.M."/>
            <person name="Berlin A.M."/>
            <person name="Chapman S.B."/>
            <person name="Dewar J."/>
            <person name="Goldberg J."/>
            <person name="Griggs A."/>
            <person name="Gujja S."/>
            <person name="Hansen M."/>
            <person name="Howarth C."/>
            <person name="Imamovic A."/>
            <person name="Larimer J."/>
            <person name="McCowan C."/>
            <person name="Murphy C."/>
            <person name="Neiman D."/>
            <person name="Pearson M."/>
            <person name="Priest M."/>
            <person name="Roberts A."/>
            <person name="Saif S."/>
            <person name="Shea T."/>
            <person name="Sisk P."/>
            <person name="Sykes S."/>
            <person name="Wortman J."/>
            <person name="Nusbaum C."/>
            <person name="Birren B."/>
        </authorList>
    </citation>
    <scope>NUCLEOTIDE SEQUENCE [LARGE SCALE GENOMIC DNA]</scope>
    <source>
        <strain evidence="13 14">ATCC BAA-412</strain>
    </source>
</reference>
<evidence type="ECO:0000256" key="5">
    <source>
        <dbReference type="ARBA" id="ARBA00022723"/>
    </source>
</evidence>
<accession>R3TM80</accession>
<comment type="subunit">
    <text evidence="10 11">Homooctamer. Dimer of tetramers.</text>
</comment>
<feature type="binding site" evidence="11">
    <location>
        <position position="210"/>
    </location>
    <ligand>
        <name>FMN</name>
        <dbReference type="ChEBI" id="CHEBI:58210"/>
    </ligand>
</feature>
<dbReference type="PANTHER" id="PTHR43665:SF1">
    <property type="entry name" value="ISOPENTENYL-DIPHOSPHATE DELTA-ISOMERASE"/>
    <property type="match status" value="1"/>
</dbReference>
<keyword evidence="3 11" id="KW-0285">Flavoprotein</keyword>
<evidence type="ECO:0000259" key="12">
    <source>
        <dbReference type="Pfam" id="PF01070"/>
    </source>
</evidence>
<comment type="cofactor">
    <cofactor evidence="11">
        <name>Mg(2+)</name>
        <dbReference type="ChEBI" id="CHEBI:18420"/>
    </cofactor>
</comment>
<evidence type="ECO:0000313" key="14">
    <source>
        <dbReference type="Proteomes" id="UP000013785"/>
    </source>
</evidence>
<protein>
    <recommendedName>
        <fullName evidence="11">Isopentenyl-diphosphate delta-isomerase</fullName>
        <shortName evidence="11">IPP isomerase</shortName>
        <ecNumber evidence="11">5.3.3.2</ecNumber>
    </recommendedName>
    <alternativeName>
        <fullName evidence="11">Isopentenyl diphosphate:dimethylallyl diphosphate isomerase</fullName>
    </alternativeName>
    <alternativeName>
        <fullName evidence="11">Isopentenyl pyrophosphate isomerase</fullName>
    </alternativeName>
    <alternativeName>
        <fullName evidence="11">Type 2 isopentenyl diphosphate isomerase</fullName>
        <shortName evidence="11">IDI-2</shortName>
    </alternativeName>
</protein>
<dbReference type="GO" id="GO:0000287">
    <property type="term" value="F:magnesium ion binding"/>
    <property type="evidence" value="ECO:0007669"/>
    <property type="project" value="UniProtKB-UniRule"/>
</dbReference>
<dbReference type="GO" id="GO:0004452">
    <property type="term" value="F:isopentenyl-diphosphate delta-isomerase activity"/>
    <property type="evidence" value="ECO:0007669"/>
    <property type="project" value="UniProtKB-UniRule"/>
</dbReference>
<keyword evidence="6 11" id="KW-0460">Magnesium</keyword>
<evidence type="ECO:0000313" key="13">
    <source>
        <dbReference type="EMBL" id="EOL42594.1"/>
    </source>
</evidence>
<feature type="binding site" evidence="11">
    <location>
        <begin position="256"/>
        <end position="258"/>
    </location>
    <ligand>
        <name>FMN</name>
        <dbReference type="ChEBI" id="CHEBI:58210"/>
    </ligand>
</feature>
<sequence>MNRKDEHVSLAKAFYKGKPNDFDSIRLIHSSLPELALKEVDLSTKLFDFNLSSPFYINAMTGGSEKTKEINRQLAIVARETDLLIATGSVSAALKDSSLIDSYSVMREEYPEGKILVNIGGGVSVDNAKRAVDLFETDGLQIHLNVPQELVMPEGDRDFRNWLSIIEEINQQMNVPVLVKEVGFGMTRETITALLSTGIQTIDVSGQGGTSFTQIENARRKKREFAYLDDWGQSTVISLLEANELTRNFQKVASGGIRNAYDIFKALCLGADAVGISGTILNSLLSHGTEKTIALVEQWKEELRILYTMTGSQTTADVTKHPLILTGYPKDWCEARMIDPTKYSMRNIKE</sequence>
<comment type="cofactor">
    <cofactor evidence="11">
        <name>NADPH</name>
        <dbReference type="ChEBI" id="CHEBI:57783"/>
    </cofactor>
</comment>
<feature type="domain" description="FMN-dependent dehydrogenase" evidence="12">
    <location>
        <begin position="161"/>
        <end position="321"/>
    </location>
</feature>
<keyword evidence="8 11" id="KW-0414">Isoprene biosynthesis</keyword>
<feature type="binding site" evidence="11">
    <location>
        <position position="180"/>
    </location>
    <ligand>
        <name>FMN</name>
        <dbReference type="ChEBI" id="CHEBI:58210"/>
    </ligand>
</feature>
<dbReference type="HAMAP" id="MF_00354">
    <property type="entry name" value="Idi_2"/>
    <property type="match status" value="1"/>
</dbReference>
<comment type="catalytic activity">
    <reaction evidence="11">
        <text>isopentenyl diphosphate = dimethylallyl diphosphate</text>
        <dbReference type="Rhea" id="RHEA:23284"/>
        <dbReference type="ChEBI" id="CHEBI:57623"/>
        <dbReference type="ChEBI" id="CHEBI:128769"/>
        <dbReference type="EC" id="5.3.3.2"/>
    </reaction>
</comment>
<dbReference type="GO" id="GO:0016491">
    <property type="term" value="F:oxidoreductase activity"/>
    <property type="evidence" value="ECO:0007669"/>
    <property type="project" value="InterPro"/>
</dbReference>
<dbReference type="InterPro" id="IPR011179">
    <property type="entry name" value="IPdP_isomerase"/>
</dbReference>
<comment type="subcellular location">
    <subcellularLocation>
        <location evidence="11">Cytoplasm</location>
    </subcellularLocation>
</comment>
<dbReference type="EC" id="5.3.3.2" evidence="11"/>
<dbReference type="EMBL" id="AJAT01000017">
    <property type="protein sequence ID" value="EOL42594.1"/>
    <property type="molecule type" value="Genomic_DNA"/>
</dbReference>
<dbReference type="eggNOG" id="COG1304">
    <property type="taxonomic scope" value="Bacteria"/>
</dbReference>
<feature type="binding site" evidence="11">
    <location>
        <position position="149"/>
    </location>
    <ligand>
        <name>Mg(2+)</name>
        <dbReference type="ChEBI" id="CHEBI:18420"/>
    </ligand>
</feature>
<feature type="binding site" evidence="11">
    <location>
        <position position="148"/>
    </location>
    <ligand>
        <name>substrate</name>
    </ligand>
</feature>
<name>R3TM80_9ENTE</name>
<comment type="similarity">
    <text evidence="11">Belongs to the IPP isomerase type 2 family.</text>
</comment>
<feature type="binding site" evidence="11">
    <location>
        <begin position="277"/>
        <end position="278"/>
    </location>
    <ligand>
        <name>FMN</name>
        <dbReference type="ChEBI" id="CHEBI:58210"/>
    </ligand>
</feature>
<feature type="binding site" evidence="11">
    <location>
        <position position="205"/>
    </location>
    <ligand>
        <name>FMN</name>
        <dbReference type="ChEBI" id="CHEBI:58210"/>
    </ligand>
</feature>
<dbReference type="Gene3D" id="3.20.20.70">
    <property type="entry name" value="Aldolase class I"/>
    <property type="match status" value="1"/>
</dbReference>
<comment type="caution">
    <text evidence="11">Lacks conserved residue(s) required for the propagation of feature annotation.</text>
</comment>
<evidence type="ECO:0000256" key="2">
    <source>
        <dbReference type="ARBA" id="ARBA00022490"/>
    </source>
</evidence>
<evidence type="ECO:0000256" key="10">
    <source>
        <dbReference type="ARBA" id="ARBA00025810"/>
    </source>
</evidence>
<dbReference type="InterPro" id="IPR000262">
    <property type="entry name" value="FMN-dep_DH"/>
</dbReference>
<evidence type="ECO:0000256" key="8">
    <source>
        <dbReference type="ARBA" id="ARBA00023229"/>
    </source>
</evidence>
<gene>
    <name evidence="11" type="primary">fni</name>
    <name evidence="13" type="ORF">UC3_02947</name>
</gene>
<dbReference type="STRING" id="154621.RV11_GL002916"/>
<dbReference type="GO" id="GO:0008299">
    <property type="term" value="P:isoprenoid biosynthetic process"/>
    <property type="evidence" value="ECO:0007669"/>
    <property type="project" value="UniProtKB-UniRule"/>
</dbReference>
<dbReference type="HOGENOM" id="CLU_065515_0_0_9"/>
<keyword evidence="14" id="KW-1185">Reference proteome</keyword>
<keyword evidence="4 11" id="KW-0288">FMN</keyword>
<dbReference type="Pfam" id="PF01070">
    <property type="entry name" value="FMN_dh"/>
    <property type="match status" value="1"/>
</dbReference>
<dbReference type="SUPFAM" id="SSF51395">
    <property type="entry name" value="FMN-linked oxidoreductases"/>
    <property type="match status" value="1"/>
</dbReference>
<evidence type="ECO:0000256" key="7">
    <source>
        <dbReference type="ARBA" id="ARBA00022857"/>
    </source>
</evidence>
<evidence type="ECO:0000256" key="11">
    <source>
        <dbReference type="HAMAP-Rule" id="MF_00354"/>
    </source>
</evidence>
<dbReference type="AlphaFoldDB" id="R3TM80"/>